<dbReference type="EMBL" id="UGPP01000002">
    <property type="protein sequence ID" value="STY91790.1"/>
    <property type="molecule type" value="Genomic_DNA"/>
</dbReference>
<evidence type="ECO:0000313" key="2">
    <source>
        <dbReference type="EMBL" id="STY91790.1"/>
    </source>
</evidence>
<feature type="chain" id="PRO_5038552548" evidence="1">
    <location>
        <begin position="27"/>
        <end position="139"/>
    </location>
</feature>
<evidence type="ECO:0000256" key="1">
    <source>
        <dbReference type="SAM" id="SignalP"/>
    </source>
</evidence>
<proteinExistence type="predicted"/>
<dbReference type="AlphaFoldDB" id="A0A378PTZ2"/>
<organism evidence="2 3">
    <name type="scientific">Megamonas hypermegale</name>
    <dbReference type="NCBI Taxonomy" id="158847"/>
    <lineage>
        <taxon>Bacteria</taxon>
        <taxon>Bacillati</taxon>
        <taxon>Bacillota</taxon>
        <taxon>Negativicutes</taxon>
        <taxon>Selenomonadales</taxon>
        <taxon>Selenomonadaceae</taxon>
        <taxon>Megamonas</taxon>
    </lineage>
</organism>
<keyword evidence="1" id="KW-0732">Signal</keyword>
<reference evidence="2 3" key="1">
    <citation type="submission" date="2018-06" db="EMBL/GenBank/DDBJ databases">
        <authorList>
            <consortium name="Pathogen Informatics"/>
            <person name="Doyle S."/>
        </authorList>
    </citation>
    <scope>NUCLEOTIDE SEQUENCE [LARGE SCALE GENOMIC DNA]</scope>
    <source>
        <strain evidence="2 3">NCTC10571</strain>
    </source>
</reference>
<dbReference type="Proteomes" id="UP000255234">
    <property type="component" value="Unassembled WGS sequence"/>
</dbReference>
<protein>
    <submittedName>
        <fullName evidence="2">Uncharacterized protein</fullName>
    </submittedName>
</protein>
<accession>A0A378PTZ2</accession>
<dbReference type="RefSeq" id="WP_115152443.1">
    <property type="nucleotide sequence ID" value="NZ_UGPP01000002.1"/>
</dbReference>
<sequence length="139" mass="15805">MKKIILGVMLAVFVSVLNVYSSVTEAGPNYHPTSYWCDNTNYPEVFYKGNVHYYVDLSSAFIKDQDTSYSGMKTIVCYNMVIVDPESTTTKTKYTLIVTGEDGYNIYDWNDKWQLNTGTFGFQLANFNAGRLLMGYFGL</sequence>
<name>A0A378PTZ2_9FIRM</name>
<feature type="signal peptide" evidence="1">
    <location>
        <begin position="1"/>
        <end position="26"/>
    </location>
</feature>
<evidence type="ECO:0000313" key="3">
    <source>
        <dbReference type="Proteomes" id="UP000255234"/>
    </source>
</evidence>
<gene>
    <name evidence="2" type="ORF">NCTC10571_02611</name>
</gene>